<dbReference type="InterPro" id="IPR029058">
    <property type="entry name" value="AB_hydrolase_fold"/>
</dbReference>
<reference evidence="3" key="1">
    <citation type="submission" date="2016-10" db="EMBL/GenBank/DDBJ databases">
        <authorList>
            <person name="Varghese N."/>
        </authorList>
    </citation>
    <scope>NUCLEOTIDE SEQUENCE [LARGE SCALE GENOMIC DNA]</scope>
    <source>
        <strain evidence="3">DSM 45096 / BCRC 16803 / CGMCC 4.1857 / CIP 109030 / JCM 12277 / KCTC 19219 / NBRC 100920 / 33214</strain>
    </source>
</reference>
<dbReference type="Pfam" id="PF12697">
    <property type="entry name" value="Abhydrolase_6"/>
    <property type="match status" value="1"/>
</dbReference>
<dbReference type="PANTHER" id="PTHR43798:SF33">
    <property type="entry name" value="HYDROLASE, PUTATIVE (AFU_ORTHOLOGUE AFUA_2G14860)-RELATED"/>
    <property type="match status" value="1"/>
</dbReference>
<dbReference type="OrthoDB" id="9785847at2"/>
<dbReference type="PANTHER" id="PTHR43798">
    <property type="entry name" value="MONOACYLGLYCEROL LIPASE"/>
    <property type="match status" value="1"/>
</dbReference>
<evidence type="ECO:0000259" key="1">
    <source>
        <dbReference type="Pfam" id="PF12697"/>
    </source>
</evidence>
<accession>A0A1H7ZPW7</accession>
<dbReference type="SUPFAM" id="SSF53474">
    <property type="entry name" value="alpha/beta-Hydrolases"/>
    <property type="match status" value="1"/>
</dbReference>
<feature type="domain" description="AB hydrolase-1" evidence="1">
    <location>
        <begin position="76"/>
        <end position="226"/>
    </location>
</feature>
<dbReference type="STRING" id="235985.SAMN05414137_13637"/>
<gene>
    <name evidence="2" type="ORF">SAMN05414137_13637</name>
</gene>
<proteinExistence type="predicted"/>
<dbReference type="GO" id="GO:0016787">
    <property type="term" value="F:hydrolase activity"/>
    <property type="evidence" value="ECO:0007669"/>
    <property type="project" value="UniProtKB-KW"/>
</dbReference>
<dbReference type="AlphaFoldDB" id="A0A1H7ZPW7"/>
<dbReference type="Proteomes" id="UP000183015">
    <property type="component" value="Unassembled WGS sequence"/>
</dbReference>
<dbReference type="eggNOG" id="COG1073">
    <property type="taxonomic scope" value="Bacteria"/>
</dbReference>
<dbReference type="Gene3D" id="3.40.50.1820">
    <property type="entry name" value="alpha/beta hydrolase"/>
    <property type="match status" value="1"/>
</dbReference>
<name>A0A1H7ZPW7_STRJI</name>
<protein>
    <submittedName>
        <fullName evidence="2">Alpha/beta hydrolase family protein</fullName>
    </submittedName>
</protein>
<evidence type="ECO:0000313" key="3">
    <source>
        <dbReference type="Proteomes" id="UP000183015"/>
    </source>
</evidence>
<organism evidence="2 3">
    <name type="scientific">Streptacidiphilus jiangxiensis</name>
    <dbReference type="NCBI Taxonomy" id="235985"/>
    <lineage>
        <taxon>Bacteria</taxon>
        <taxon>Bacillati</taxon>
        <taxon>Actinomycetota</taxon>
        <taxon>Actinomycetes</taxon>
        <taxon>Kitasatosporales</taxon>
        <taxon>Streptomycetaceae</taxon>
        <taxon>Streptacidiphilus</taxon>
    </lineage>
</organism>
<keyword evidence="2" id="KW-0378">Hydrolase</keyword>
<dbReference type="GO" id="GO:0016020">
    <property type="term" value="C:membrane"/>
    <property type="evidence" value="ECO:0007669"/>
    <property type="project" value="TreeGrafter"/>
</dbReference>
<evidence type="ECO:0000313" key="2">
    <source>
        <dbReference type="EMBL" id="SEM59598.1"/>
    </source>
</evidence>
<dbReference type="RefSeq" id="WP_042458025.1">
    <property type="nucleotide sequence ID" value="NZ_BBPN01000050.1"/>
</dbReference>
<dbReference type="EMBL" id="FOAZ01000036">
    <property type="protein sequence ID" value="SEM59598.1"/>
    <property type="molecule type" value="Genomic_DNA"/>
</dbReference>
<dbReference type="InterPro" id="IPR000073">
    <property type="entry name" value="AB_hydrolase_1"/>
</dbReference>
<dbReference type="InterPro" id="IPR050266">
    <property type="entry name" value="AB_hydrolase_sf"/>
</dbReference>
<sequence>MEAARAAASTLLNTTSLLPGPLAGKVAFTLFHLPVARSRLRSSQRALLDQAQVGRIAASGGRHAVTYRWGDGSRPVLLVHGWQSRASRLADFVPGLLDRGYSVIAFDAPGHGDAGGRSASILDYRDVVTGLHAQYGTFECVVAHSLGALGAFFGLRSGATTRKVVTISGVCDFDYLVEEFCAELRVRSRLKGRLLEEIRTNLFPDLPPEQVPFSLTDMPPVVASPLLVIHDESDTRIDVSQGRRLAAAFGDRARLVVTSGLGHRRIINDAGVIGCVLDFVDQAPDALDASRLSARSR</sequence>
<keyword evidence="3" id="KW-1185">Reference proteome</keyword>